<accession>A0A5S4WAM9</accession>
<reference evidence="1 2" key="1">
    <citation type="submission" date="2019-08" db="EMBL/GenBank/DDBJ databases">
        <title>Bradyrhizobium hipponensis sp. nov., a rhizobium isolated from a Lupinus angustifolius root nodule in Tunisia.</title>
        <authorList>
            <person name="Off K."/>
            <person name="Rejili M."/>
            <person name="Mars M."/>
            <person name="Brachmann A."/>
            <person name="Marin M."/>
        </authorList>
    </citation>
    <scope>NUCLEOTIDE SEQUENCE [LARGE SCALE GENOMIC DNA]</scope>
    <source>
        <strain evidence="1 2">CTAW11</strain>
    </source>
</reference>
<gene>
    <name evidence="1" type="ORF">FXB38_31230</name>
</gene>
<evidence type="ECO:0000313" key="2">
    <source>
        <dbReference type="Proteomes" id="UP000324853"/>
    </source>
</evidence>
<dbReference type="OrthoDB" id="8225338at2"/>
<protein>
    <submittedName>
        <fullName evidence="1">Uncharacterized protein</fullName>
    </submittedName>
</protein>
<keyword evidence="2" id="KW-1185">Reference proteome</keyword>
<proteinExistence type="predicted"/>
<evidence type="ECO:0000313" key="1">
    <source>
        <dbReference type="EMBL" id="TYL76264.1"/>
    </source>
</evidence>
<name>A0A5S4WAM9_9BRAD</name>
<sequence length="203" mass="22745">MDTLEDFLKQNFEAFQRPRSWYVKARDLFKSAGVLASEERALVLRYETALTVASEKLNKGDVEHAEIECDEPNVFSIFLLYGYALENGLKAIIVDRDPSLIGREKISEKISQHDLVSLAELASLAMSGSEQELLKWLTQVVVWKGRYNAPRRPDALGVFWALDHLTGSTFDACLEAIDGLFRRITAALPAAATERELSIGLQI</sequence>
<dbReference type="EMBL" id="VSSR01000061">
    <property type="protein sequence ID" value="TYL76264.1"/>
    <property type="molecule type" value="Genomic_DNA"/>
</dbReference>
<organism evidence="1 2">
    <name type="scientific">Bradyrhizobium cytisi</name>
    <dbReference type="NCBI Taxonomy" id="515489"/>
    <lineage>
        <taxon>Bacteria</taxon>
        <taxon>Pseudomonadati</taxon>
        <taxon>Pseudomonadota</taxon>
        <taxon>Alphaproteobacteria</taxon>
        <taxon>Hyphomicrobiales</taxon>
        <taxon>Nitrobacteraceae</taxon>
        <taxon>Bradyrhizobium</taxon>
    </lineage>
</organism>
<comment type="caution">
    <text evidence="1">The sequence shown here is derived from an EMBL/GenBank/DDBJ whole genome shotgun (WGS) entry which is preliminary data.</text>
</comment>
<dbReference type="AlphaFoldDB" id="A0A5S4WAM9"/>
<dbReference type="RefSeq" id="WP_148754827.1">
    <property type="nucleotide sequence ID" value="NZ_VSSR01000061.1"/>
</dbReference>
<dbReference type="Proteomes" id="UP000324853">
    <property type="component" value="Unassembled WGS sequence"/>
</dbReference>